<accession>A0A8J5CRG1</accession>
<keyword evidence="1" id="KW-0732">Signal</keyword>
<sequence>MLASWCVLVACVGAVWAAPHGHKTLILESGVQGGVQEGVPFEQPQGTGFVKTVEVVSIPQASSPHHHTIDPHFRDSAFYQAMDQAGADLFKGLGNAGSALGDFLARLAGGKRK</sequence>
<organism evidence="2 3">
    <name type="scientific">Chionoecetes opilio</name>
    <name type="common">Atlantic snow crab</name>
    <name type="synonym">Cancer opilio</name>
    <dbReference type="NCBI Taxonomy" id="41210"/>
    <lineage>
        <taxon>Eukaryota</taxon>
        <taxon>Metazoa</taxon>
        <taxon>Ecdysozoa</taxon>
        <taxon>Arthropoda</taxon>
        <taxon>Crustacea</taxon>
        <taxon>Multicrustacea</taxon>
        <taxon>Malacostraca</taxon>
        <taxon>Eumalacostraca</taxon>
        <taxon>Eucarida</taxon>
        <taxon>Decapoda</taxon>
        <taxon>Pleocyemata</taxon>
        <taxon>Brachyura</taxon>
        <taxon>Eubrachyura</taxon>
        <taxon>Majoidea</taxon>
        <taxon>Majidae</taxon>
        <taxon>Chionoecetes</taxon>
    </lineage>
</organism>
<evidence type="ECO:0000313" key="3">
    <source>
        <dbReference type="Proteomes" id="UP000770661"/>
    </source>
</evidence>
<dbReference type="AlphaFoldDB" id="A0A8J5CRG1"/>
<gene>
    <name evidence="2" type="ORF">GWK47_055073</name>
</gene>
<evidence type="ECO:0000313" key="2">
    <source>
        <dbReference type="EMBL" id="KAG0717152.1"/>
    </source>
</evidence>
<proteinExistence type="predicted"/>
<dbReference type="OrthoDB" id="10632232at2759"/>
<evidence type="ECO:0000256" key="1">
    <source>
        <dbReference type="SAM" id="SignalP"/>
    </source>
</evidence>
<feature type="chain" id="PRO_5035210526" evidence="1">
    <location>
        <begin position="18"/>
        <end position="113"/>
    </location>
</feature>
<comment type="caution">
    <text evidence="2">The sequence shown here is derived from an EMBL/GenBank/DDBJ whole genome shotgun (WGS) entry which is preliminary data.</text>
</comment>
<dbReference type="EMBL" id="JACEEZ010018140">
    <property type="protein sequence ID" value="KAG0717152.1"/>
    <property type="molecule type" value="Genomic_DNA"/>
</dbReference>
<protein>
    <submittedName>
        <fullName evidence="2">Uncharacterized protein</fullName>
    </submittedName>
</protein>
<reference evidence="2" key="1">
    <citation type="submission" date="2020-07" db="EMBL/GenBank/DDBJ databases">
        <title>The High-quality genome of the commercially important snow crab, Chionoecetes opilio.</title>
        <authorList>
            <person name="Jeong J.-H."/>
            <person name="Ryu S."/>
        </authorList>
    </citation>
    <scope>NUCLEOTIDE SEQUENCE</scope>
    <source>
        <strain evidence="2">MADBK_172401_WGS</strain>
        <tissue evidence="2">Digestive gland</tissue>
    </source>
</reference>
<name>A0A8J5CRG1_CHIOP</name>
<keyword evidence="3" id="KW-1185">Reference proteome</keyword>
<dbReference type="Proteomes" id="UP000770661">
    <property type="component" value="Unassembled WGS sequence"/>
</dbReference>
<feature type="signal peptide" evidence="1">
    <location>
        <begin position="1"/>
        <end position="17"/>
    </location>
</feature>